<dbReference type="FunFam" id="2.10.25.10:FF:000100">
    <property type="entry name" value="neurogenic locus notch homolog protein 3"/>
    <property type="match status" value="1"/>
</dbReference>
<name>A0A2J8PY04_PANTR</name>
<feature type="domain" description="EGF-like" evidence="26">
    <location>
        <begin position="26"/>
        <end position="65"/>
    </location>
</feature>
<dbReference type="FunFam" id="2.10.25.10:FF:000425">
    <property type="entry name" value="Eyes shut homolog"/>
    <property type="match status" value="1"/>
</dbReference>
<comment type="function">
    <text evidence="18">Required to maintain the integrity of photoreceptor cells. Specifically required for normal morphology of the photoreceptor ciliary pocket, and might thus facilitate protein trafficking between the photoreceptor inner and outer segments via the transition zone.</text>
</comment>
<dbReference type="Proteomes" id="UP000236370">
    <property type="component" value="Unassembled WGS sequence"/>
</dbReference>
<dbReference type="PROSITE" id="PS00022">
    <property type="entry name" value="EGF_1"/>
    <property type="match status" value="9"/>
</dbReference>
<dbReference type="EMBL" id="NBAG03000113">
    <property type="protein sequence ID" value="PNI88898.1"/>
    <property type="molecule type" value="Genomic_DNA"/>
</dbReference>
<dbReference type="GO" id="GO:0007601">
    <property type="term" value="P:visual perception"/>
    <property type="evidence" value="ECO:0007669"/>
    <property type="project" value="UniProtKB-KW"/>
</dbReference>
<evidence type="ECO:0000256" key="19">
    <source>
        <dbReference type="ARBA" id="ARBA00061318"/>
    </source>
</evidence>
<dbReference type="GO" id="GO:0048589">
    <property type="term" value="P:developmental growth"/>
    <property type="evidence" value="ECO:0007669"/>
    <property type="project" value="UniProtKB-ARBA"/>
</dbReference>
<feature type="signal peptide" evidence="25">
    <location>
        <begin position="1"/>
        <end position="23"/>
    </location>
</feature>
<feature type="disulfide bond" evidence="24">
    <location>
        <begin position="320"/>
        <end position="329"/>
    </location>
</feature>
<sequence>MANIIGFGNLHMLFVSILIGTQCEIDIDECASHPCKNGATCIDQPGNYFCQCVPPFKVVDGFSCLCNPGYVGIRCEQDIDDCILNACEHNSTCKDLHLSYQCVCLSDWEGNFCEQESNECKMNPCKNNSTCTDLYKSYRETTVGPGDRHSAYQGPAPASECECTSGWTGQNCSEEINECDSDPCMNGGLCHESTIPGQFVCLCPPLYTGQFCHQRYNPCDLLHNPCRNNSTCLALVDANQHCICREEFEGKNCEIDVKECLFLSCQDYGDCEDMVNNFRCICRPGFSGSLCEIEINECSSEPCKNNGTCVDLTNRFFCNCEPEYHGPFCELDVNKCKISPCLDEENCVYRTDGYNCFCAPGYTGINCEINLDECLSEPCLHDGVCIDGMNHYTCDCKNGFFGTHCETNANDCLSNPCLQGRCTELINEYPCSCDADGTSTQCKIKINDCTSIPCMNEGFCQKSAHGFTCICPRGYTGAYCEKSIDNCAEPELNSVICLNGGICVDGPGHTFDCSMKPVEFRLKMPASFPGIFPRDKHRHSLLL</sequence>
<feature type="chain" id="PRO_5014476516" description="Protein eyes shut homolog" evidence="25">
    <location>
        <begin position="24"/>
        <end position="543"/>
    </location>
</feature>
<evidence type="ECO:0000256" key="7">
    <source>
        <dbReference type="ARBA" id="ARBA00022530"/>
    </source>
</evidence>
<dbReference type="PROSITE" id="PS01187">
    <property type="entry name" value="EGF_CA"/>
    <property type="match status" value="4"/>
</dbReference>
<feature type="disulfide bond" evidence="24">
    <location>
        <begin position="282"/>
        <end position="291"/>
    </location>
</feature>
<dbReference type="PROSITE" id="PS00010">
    <property type="entry name" value="ASX_HYDROXYL"/>
    <property type="match status" value="5"/>
</dbReference>
<feature type="domain" description="EGF-like" evidence="26">
    <location>
        <begin position="78"/>
        <end position="114"/>
    </location>
</feature>
<dbReference type="InterPro" id="IPR000742">
    <property type="entry name" value="EGF"/>
</dbReference>
<dbReference type="CDD" id="cd00054">
    <property type="entry name" value="EGF_CA"/>
    <property type="match status" value="6"/>
</dbReference>
<dbReference type="PRINTS" id="PR00010">
    <property type="entry name" value="EGFBLOOD"/>
</dbReference>
<evidence type="ECO:0000256" key="11">
    <source>
        <dbReference type="ARBA" id="ARBA00022737"/>
    </source>
</evidence>
<dbReference type="SUPFAM" id="SSF57184">
    <property type="entry name" value="Growth factor receptor domain"/>
    <property type="match status" value="1"/>
</dbReference>
<dbReference type="GO" id="GO:0001750">
    <property type="term" value="C:photoreceptor outer segment"/>
    <property type="evidence" value="ECO:0007669"/>
    <property type="project" value="UniProtKB-SubCell"/>
</dbReference>
<dbReference type="FunFam" id="2.10.25.10:FF:000318">
    <property type="entry name" value="Eyes shut homolog"/>
    <property type="match status" value="1"/>
</dbReference>
<feature type="domain" description="EGF-like" evidence="26">
    <location>
        <begin position="370"/>
        <end position="406"/>
    </location>
</feature>
<feature type="disulfide bond" evidence="24">
    <location>
        <begin position="471"/>
        <end position="480"/>
    </location>
</feature>
<keyword evidence="14" id="KW-0325">Glycoprotein</keyword>
<feature type="disulfide bond" evidence="24">
    <location>
        <begin position="104"/>
        <end position="113"/>
    </location>
</feature>
<feature type="disulfide bond" evidence="24">
    <location>
        <begin position="163"/>
        <end position="172"/>
    </location>
</feature>
<evidence type="ECO:0000256" key="23">
    <source>
        <dbReference type="ARBA" id="ARBA00083015"/>
    </source>
</evidence>
<feature type="disulfide bond" evidence="24">
    <location>
        <begin position="358"/>
        <end position="367"/>
    </location>
</feature>
<dbReference type="Pfam" id="PF00008">
    <property type="entry name" value="EGF"/>
    <property type="match status" value="5"/>
</dbReference>
<dbReference type="PANTHER" id="PTHR45836">
    <property type="entry name" value="SLIT HOMOLOG"/>
    <property type="match status" value="1"/>
</dbReference>
<feature type="domain" description="EGF-like" evidence="26">
    <location>
        <begin position="445"/>
        <end position="481"/>
    </location>
</feature>
<evidence type="ECO:0000256" key="16">
    <source>
        <dbReference type="ARBA" id="ARBA00023273"/>
    </source>
</evidence>
<keyword evidence="13 24" id="KW-1015">Disulfide bond</keyword>
<evidence type="ECO:0000256" key="21">
    <source>
        <dbReference type="ARBA" id="ARBA00079929"/>
    </source>
</evidence>
<evidence type="ECO:0000256" key="15">
    <source>
        <dbReference type="ARBA" id="ARBA00023212"/>
    </source>
</evidence>
<dbReference type="GO" id="GO:0005813">
    <property type="term" value="C:centrosome"/>
    <property type="evidence" value="ECO:0007669"/>
    <property type="project" value="UniProtKB-SubCell"/>
</dbReference>
<comment type="caution">
    <text evidence="27">The sequence shown here is derived from an EMBL/GenBank/DDBJ whole genome shotgun (WGS) entry which is preliminary data.</text>
</comment>
<dbReference type="InterPro" id="IPR013032">
    <property type="entry name" value="EGF-like_CS"/>
</dbReference>
<evidence type="ECO:0000256" key="3">
    <source>
        <dbReference type="ARBA" id="ARBA00004504"/>
    </source>
</evidence>
<feature type="domain" description="EGF-like" evidence="26">
    <location>
        <begin position="332"/>
        <end position="368"/>
    </location>
</feature>
<evidence type="ECO:0000259" key="26">
    <source>
        <dbReference type="PROSITE" id="PS50026"/>
    </source>
</evidence>
<proteinExistence type="inferred from homology"/>
<evidence type="ECO:0000256" key="18">
    <source>
        <dbReference type="ARBA" id="ARBA00054937"/>
    </source>
</evidence>
<keyword evidence="11" id="KW-0677">Repeat</keyword>
<keyword evidence="12" id="KW-0106">Calcium</keyword>
<dbReference type="PANTHER" id="PTHR45836:SF13">
    <property type="entry name" value="PROTEIN CRUMBS"/>
    <property type="match status" value="1"/>
</dbReference>
<dbReference type="SUPFAM" id="SSF57196">
    <property type="entry name" value="EGF/Laminin"/>
    <property type="match status" value="7"/>
</dbReference>
<dbReference type="FunFam" id="2.10.25.10:FF:000327">
    <property type="entry name" value="neurogenic locus notch homolog protein 4"/>
    <property type="match status" value="1"/>
</dbReference>
<reference evidence="27 28" key="1">
    <citation type="submission" date="2017-12" db="EMBL/GenBank/DDBJ databases">
        <title>High-resolution comparative analysis of great ape genomes.</title>
        <authorList>
            <person name="Pollen A."/>
            <person name="Hastie A."/>
            <person name="Hormozdiari F."/>
            <person name="Dougherty M."/>
            <person name="Liu R."/>
            <person name="Chaisson M."/>
            <person name="Hoppe E."/>
            <person name="Hill C."/>
            <person name="Pang A."/>
            <person name="Hillier L."/>
            <person name="Baker C."/>
            <person name="Armstrong J."/>
            <person name="Shendure J."/>
            <person name="Paten B."/>
            <person name="Wilson R."/>
            <person name="Chao H."/>
            <person name="Schneider V."/>
            <person name="Ventura M."/>
            <person name="Kronenberg Z."/>
            <person name="Murali S."/>
            <person name="Gordon D."/>
            <person name="Cantsilieris S."/>
            <person name="Munson K."/>
            <person name="Nelson B."/>
            <person name="Raja A."/>
            <person name="Underwood J."/>
            <person name="Diekhans M."/>
            <person name="Fiddes I."/>
            <person name="Haussler D."/>
            <person name="Eichler E."/>
        </authorList>
    </citation>
    <scope>NUCLEOTIDE SEQUENCE [LARGE SCALE GENOMIC DNA]</scope>
    <source>
        <strain evidence="27">Yerkes chimp pedigree #C0471</strain>
    </source>
</reference>
<keyword evidence="7" id="KW-0272">Extracellular matrix</keyword>
<evidence type="ECO:0000256" key="9">
    <source>
        <dbReference type="ARBA" id="ARBA00022606"/>
    </source>
</evidence>
<gene>
    <name evidence="27" type="ORF">CK820_G0051040</name>
</gene>
<feature type="domain" description="EGF-like" evidence="26">
    <location>
        <begin position="116"/>
        <end position="173"/>
    </location>
</feature>
<keyword evidence="10 25" id="KW-0732">Signal</keyword>
<feature type="domain" description="EGF-like" evidence="26">
    <location>
        <begin position="175"/>
        <end position="213"/>
    </location>
</feature>
<evidence type="ECO:0000256" key="1">
    <source>
        <dbReference type="ARBA" id="ARBA00004300"/>
    </source>
</evidence>
<dbReference type="PROSITE" id="PS01186">
    <property type="entry name" value="EGF_2"/>
    <property type="match status" value="6"/>
</dbReference>
<feature type="domain" description="EGF-like" evidence="26">
    <location>
        <begin position="215"/>
        <end position="254"/>
    </location>
</feature>
<keyword evidence="16" id="KW-0966">Cell projection</keyword>
<evidence type="ECO:0000256" key="25">
    <source>
        <dbReference type="SAM" id="SignalP"/>
    </source>
</evidence>
<dbReference type="FunFam" id="2.10.25.10:FF:000066">
    <property type="entry name" value="FAT atypical cadherin 4"/>
    <property type="match status" value="1"/>
</dbReference>
<dbReference type="GO" id="GO:0033165">
    <property type="term" value="C:interphotoreceptor matrix"/>
    <property type="evidence" value="ECO:0007669"/>
    <property type="project" value="UniProtKB-SubCell"/>
</dbReference>
<protein>
    <recommendedName>
        <fullName evidence="20">Protein eyes shut homolog</fullName>
    </recommendedName>
    <alternativeName>
        <fullName evidence="21">Epidermal growth factor-like protein 10</fullName>
    </alternativeName>
    <alternativeName>
        <fullName evidence="22">Epidermal growth factor-like protein 11</fullName>
    </alternativeName>
    <alternativeName>
        <fullName evidence="23">Protein spacemaker homolog</fullName>
    </alternativeName>
</protein>
<dbReference type="SMART" id="SM00179">
    <property type="entry name" value="EGF_CA"/>
    <property type="match status" value="11"/>
</dbReference>
<dbReference type="InterPro" id="IPR009030">
    <property type="entry name" value="Growth_fac_rcpt_cys_sf"/>
</dbReference>
<evidence type="ECO:0000256" key="20">
    <source>
        <dbReference type="ARBA" id="ARBA00071756"/>
    </source>
</evidence>
<evidence type="ECO:0000256" key="8">
    <source>
        <dbReference type="ARBA" id="ARBA00022536"/>
    </source>
</evidence>
<dbReference type="Pfam" id="PF12661">
    <property type="entry name" value="hEGF"/>
    <property type="match status" value="3"/>
</dbReference>
<evidence type="ECO:0000256" key="24">
    <source>
        <dbReference type="PROSITE-ProRule" id="PRU00076"/>
    </source>
</evidence>
<keyword evidence="15" id="KW-0206">Cytoskeleton</keyword>
<evidence type="ECO:0000256" key="17">
    <source>
        <dbReference type="ARBA" id="ARBA00023305"/>
    </source>
</evidence>
<feature type="disulfide bond" evidence="24">
    <location>
        <begin position="396"/>
        <end position="405"/>
    </location>
</feature>
<evidence type="ECO:0000256" key="5">
    <source>
        <dbReference type="ARBA" id="ARBA00022490"/>
    </source>
</evidence>
<dbReference type="AlphaFoldDB" id="A0A2J8PY04"/>
<keyword evidence="8 24" id="KW-0245">EGF-like domain</keyword>
<dbReference type="FunFam" id="2.10.25.10:FF:000122">
    <property type="entry name" value="Protein crumbs homolog 2"/>
    <property type="match status" value="1"/>
</dbReference>
<feature type="disulfide bond" evidence="24">
    <location>
        <begin position="184"/>
        <end position="201"/>
    </location>
</feature>
<evidence type="ECO:0000313" key="27">
    <source>
        <dbReference type="EMBL" id="PNI88898.1"/>
    </source>
</evidence>
<evidence type="ECO:0000313" key="28">
    <source>
        <dbReference type="Proteomes" id="UP000236370"/>
    </source>
</evidence>
<accession>A0A2J8PY04</accession>
<keyword evidence="6" id="KW-0964">Secreted</keyword>
<dbReference type="GO" id="GO:0005509">
    <property type="term" value="F:calcium ion binding"/>
    <property type="evidence" value="ECO:0007669"/>
    <property type="project" value="InterPro"/>
</dbReference>
<comment type="similarity">
    <text evidence="19">Belongs to the EYS family.</text>
</comment>
<dbReference type="InterPro" id="IPR051355">
    <property type="entry name" value="Notch/Slit_guidance"/>
</dbReference>
<dbReference type="SMART" id="SM00181">
    <property type="entry name" value="EGF"/>
    <property type="match status" value="11"/>
</dbReference>
<keyword evidence="17" id="KW-0844">Vision</keyword>
<evidence type="ECO:0000256" key="2">
    <source>
        <dbReference type="ARBA" id="ARBA00004430"/>
    </source>
</evidence>
<dbReference type="InterPro" id="IPR001881">
    <property type="entry name" value="EGF-like_Ca-bd_dom"/>
</dbReference>
<keyword evidence="9" id="KW-0716">Sensory transduction</keyword>
<dbReference type="InterPro" id="IPR018097">
    <property type="entry name" value="EGF_Ca-bd_CS"/>
</dbReference>
<comment type="subcellular location">
    <subcellularLocation>
        <location evidence="3">Cell projection</location>
        <location evidence="3">Cilium</location>
        <location evidence="3">Photoreceptor outer segment</location>
    </subcellularLocation>
    <subcellularLocation>
        <location evidence="2">Cytoplasm</location>
        <location evidence="2">Cytoskeleton</location>
        <location evidence="2">Cilium axoneme</location>
    </subcellularLocation>
    <subcellularLocation>
        <location evidence="1">Cytoplasm</location>
        <location evidence="1">Cytoskeleton</location>
        <location evidence="1">Microtubule organizing center</location>
        <location evidence="1">Centrosome</location>
    </subcellularLocation>
    <subcellularLocation>
        <location evidence="4">Secreted</location>
        <location evidence="4">Extracellular space</location>
        <location evidence="4">Extracellular matrix</location>
        <location evidence="4">Interphotoreceptor matrix</location>
    </subcellularLocation>
</comment>
<evidence type="ECO:0000256" key="14">
    <source>
        <dbReference type="ARBA" id="ARBA00023180"/>
    </source>
</evidence>
<dbReference type="FunFam" id="2.10.25.10:FF:000928">
    <property type="entry name" value="Protein eyes shut homolog"/>
    <property type="match status" value="1"/>
</dbReference>
<evidence type="ECO:0000256" key="13">
    <source>
        <dbReference type="ARBA" id="ARBA00023157"/>
    </source>
</evidence>
<evidence type="ECO:0000256" key="12">
    <source>
        <dbReference type="ARBA" id="ARBA00022837"/>
    </source>
</evidence>
<comment type="caution">
    <text evidence="24">Lacks conserved residue(s) required for the propagation of feature annotation.</text>
</comment>
<evidence type="ECO:0000256" key="10">
    <source>
        <dbReference type="ARBA" id="ARBA00022729"/>
    </source>
</evidence>
<feature type="domain" description="EGF-like" evidence="26">
    <location>
        <begin position="294"/>
        <end position="330"/>
    </location>
</feature>
<dbReference type="PROSITE" id="PS50026">
    <property type="entry name" value="EGF_3"/>
    <property type="match status" value="10"/>
</dbReference>
<feature type="domain" description="EGF-like" evidence="26">
    <location>
        <begin position="256"/>
        <end position="292"/>
    </location>
</feature>
<feature type="disulfide bond" evidence="24">
    <location>
        <begin position="244"/>
        <end position="253"/>
    </location>
</feature>
<dbReference type="Gene3D" id="2.10.25.10">
    <property type="entry name" value="Laminin"/>
    <property type="match status" value="11"/>
</dbReference>
<evidence type="ECO:0000256" key="22">
    <source>
        <dbReference type="ARBA" id="ARBA00079930"/>
    </source>
</evidence>
<evidence type="ECO:0000256" key="4">
    <source>
        <dbReference type="ARBA" id="ARBA00004593"/>
    </source>
</evidence>
<feature type="disulfide bond" evidence="24">
    <location>
        <begin position="203"/>
        <end position="212"/>
    </location>
</feature>
<organism evidence="27 28">
    <name type="scientific">Pan troglodytes</name>
    <name type="common">Chimpanzee</name>
    <dbReference type="NCBI Taxonomy" id="9598"/>
    <lineage>
        <taxon>Eukaryota</taxon>
        <taxon>Metazoa</taxon>
        <taxon>Chordata</taxon>
        <taxon>Craniata</taxon>
        <taxon>Vertebrata</taxon>
        <taxon>Euteleostomi</taxon>
        <taxon>Mammalia</taxon>
        <taxon>Eutheria</taxon>
        <taxon>Euarchontoglires</taxon>
        <taxon>Primates</taxon>
        <taxon>Haplorrhini</taxon>
        <taxon>Catarrhini</taxon>
        <taxon>Hominidae</taxon>
        <taxon>Pan</taxon>
    </lineage>
</organism>
<dbReference type="GO" id="GO:0005930">
    <property type="term" value="C:axoneme"/>
    <property type="evidence" value="ECO:0007669"/>
    <property type="project" value="UniProtKB-SubCell"/>
</dbReference>
<dbReference type="InterPro" id="IPR000152">
    <property type="entry name" value="EGF-type_Asp/Asn_hydroxyl_site"/>
</dbReference>
<evidence type="ECO:0000256" key="6">
    <source>
        <dbReference type="ARBA" id="ARBA00022525"/>
    </source>
</evidence>
<dbReference type="FunFam" id="2.10.25.10:FF:000053">
    <property type="entry name" value="Slit guidance ligand 2"/>
    <property type="match status" value="1"/>
</dbReference>
<keyword evidence="5" id="KW-0963">Cytoplasm</keyword>